<dbReference type="Proteomes" id="UP001500518">
    <property type="component" value="Unassembled WGS sequence"/>
</dbReference>
<feature type="compositionally biased region" description="Polar residues" evidence="1">
    <location>
        <begin position="1"/>
        <end position="12"/>
    </location>
</feature>
<dbReference type="PANTHER" id="PTHR47515">
    <property type="entry name" value="LOW CALCIUM RESPONSE LOCUS PROTEIN T"/>
    <property type="match status" value="1"/>
</dbReference>
<evidence type="ECO:0000256" key="1">
    <source>
        <dbReference type="SAM" id="MobiDB-lite"/>
    </source>
</evidence>
<evidence type="ECO:0000313" key="3">
    <source>
        <dbReference type="Proteomes" id="UP001500518"/>
    </source>
</evidence>
<comment type="caution">
    <text evidence="2">The sequence shown here is derived from an EMBL/GenBank/DDBJ whole genome shotgun (WGS) entry which is preliminary data.</text>
</comment>
<dbReference type="EMBL" id="BAABHV010000006">
    <property type="protein sequence ID" value="GAA5049122.1"/>
    <property type="molecule type" value="Genomic_DNA"/>
</dbReference>
<evidence type="ECO:0008006" key="4">
    <source>
        <dbReference type="Google" id="ProtNLM"/>
    </source>
</evidence>
<protein>
    <recommendedName>
        <fullName evidence="4">HTH-like domain-containing protein</fullName>
    </recommendedName>
</protein>
<reference evidence="3" key="1">
    <citation type="journal article" date="2019" name="Int. J. Syst. Evol. Microbiol.">
        <title>The Global Catalogue of Microorganisms (GCM) 10K type strain sequencing project: providing services to taxonomists for standard genome sequencing and annotation.</title>
        <authorList>
            <consortium name="The Broad Institute Genomics Platform"/>
            <consortium name="The Broad Institute Genome Sequencing Center for Infectious Disease"/>
            <person name="Wu L."/>
            <person name="Ma J."/>
        </authorList>
    </citation>
    <scope>NUCLEOTIDE SEQUENCE [LARGE SCALE GENOMIC DNA]</scope>
    <source>
        <strain evidence="3">JCM 18014</strain>
    </source>
</reference>
<organism evidence="2 3">
    <name type="scientific">Erythrobacter westpacificensis</name>
    <dbReference type="NCBI Taxonomy" id="1055231"/>
    <lineage>
        <taxon>Bacteria</taxon>
        <taxon>Pseudomonadati</taxon>
        <taxon>Pseudomonadota</taxon>
        <taxon>Alphaproteobacteria</taxon>
        <taxon>Sphingomonadales</taxon>
        <taxon>Erythrobacteraceae</taxon>
        <taxon>Erythrobacter/Porphyrobacter group</taxon>
        <taxon>Erythrobacter</taxon>
    </lineage>
</organism>
<keyword evidence="3" id="KW-1185">Reference proteome</keyword>
<dbReference type="PANTHER" id="PTHR47515:SF1">
    <property type="entry name" value="BLR2054 PROTEIN"/>
    <property type="match status" value="1"/>
</dbReference>
<gene>
    <name evidence="2" type="ORF">GCM10023208_07070</name>
</gene>
<feature type="compositionally biased region" description="Basic and acidic residues" evidence="1">
    <location>
        <begin position="17"/>
        <end position="26"/>
    </location>
</feature>
<evidence type="ECO:0000313" key="2">
    <source>
        <dbReference type="EMBL" id="GAA5049122.1"/>
    </source>
</evidence>
<sequence>MSSRVICPQQSPGRWHATADDGELQHRTRGPAAGSSQFGYHRLGYLRAREGIAPHHKKLLRTYRYVGFRVLRLGGRKRELGTRRPAVLPDGPNQRGLFDFVSGSLTCGQRFRIPFVVDAFLRKCLAQLADT</sequence>
<accession>A0ABP9K184</accession>
<name>A0ABP9K184_9SPHN</name>
<feature type="region of interest" description="Disordered" evidence="1">
    <location>
        <begin position="1"/>
        <end position="35"/>
    </location>
</feature>
<proteinExistence type="predicted"/>